<evidence type="ECO:0000313" key="1">
    <source>
        <dbReference type="EMBL" id="KAL0112811.1"/>
    </source>
</evidence>
<dbReference type="Proteomes" id="UP001430953">
    <property type="component" value="Unassembled WGS sequence"/>
</dbReference>
<dbReference type="AlphaFoldDB" id="A0AAW2FDH3"/>
<organism evidence="1 2">
    <name type="scientific">Cardiocondyla obscurior</name>
    <dbReference type="NCBI Taxonomy" id="286306"/>
    <lineage>
        <taxon>Eukaryota</taxon>
        <taxon>Metazoa</taxon>
        <taxon>Ecdysozoa</taxon>
        <taxon>Arthropoda</taxon>
        <taxon>Hexapoda</taxon>
        <taxon>Insecta</taxon>
        <taxon>Pterygota</taxon>
        <taxon>Neoptera</taxon>
        <taxon>Endopterygota</taxon>
        <taxon>Hymenoptera</taxon>
        <taxon>Apocrita</taxon>
        <taxon>Aculeata</taxon>
        <taxon>Formicoidea</taxon>
        <taxon>Formicidae</taxon>
        <taxon>Myrmicinae</taxon>
        <taxon>Cardiocondyla</taxon>
    </lineage>
</organism>
<name>A0AAW2FDH3_9HYME</name>
<gene>
    <name evidence="1" type="ORF">PUN28_012224</name>
</gene>
<accession>A0AAW2FDH3</accession>
<proteinExistence type="predicted"/>
<evidence type="ECO:0000313" key="2">
    <source>
        <dbReference type="Proteomes" id="UP001430953"/>
    </source>
</evidence>
<sequence length="114" mass="13205">MRTETVIIELRVWFLRLRVVWKRGVAPIPNAAIRDSLDIVVSRYPAPLRQPPMFLEGKIIPALRDQRRSALLRLSCGHNRKYSEIREKEDGCNGRSGAFWRGNNFAESQCNLKQ</sequence>
<comment type="caution">
    <text evidence="1">The sequence shown here is derived from an EMBL/GenBank/DDBJ whole genome shotgun (WGS) entry which is preliminary data.</text>
</comment>
<keyword evidence="2" id="KW-1185">Reference proteome</keyword>
<dbReference type="EMBL" id="JADYXP020000012">
    <property type="protein sequence ID" value="KAL0112811.1"/>
    <property type="molecule type" value="Genomic_DNA"/>
</dbReference>
<reference evidence="1 2" key="1">
    <citation type="submission" date="2023-03" db="EMBL/GenBank/DDBJ databases">
        <title>High recombination rates correlate with genetic variation in Cardiocondyla obscurior ants.</title>
        <authorList>
            <person name="Errbii M."/>
        </authorList>
    </citation>
    <scope>NUCLEOTIDE SEQUENCE [LARGE SCALE GENOMIC DNA]</scope>
    <source>
        <strain evidence="1">Alpha-2009</strain>
        <tissue evidence="1">Whole body</tissue>
    </source>
</reference>
<protein>
    <submittedName>
        <fullName evidence="1">Uncharacterized protein</fullName>
    </submittedName>
</protein>